<evidence type="ECO:0000256" key="3">
    <source>
        <dbReference type="ARBA" id="ARBA00022692"/>
    </source>
</evidence>
<gene>
    <name evidence="6" type="ORF">EL18_00007</name>
</gene>
<keyword evidence="7" id="KW-1185">Reference proteome</keyword>
<dbReference type="Proteomes" id="UP000053675">
    <property type="component" value="Unassembled WGS sequence"/>
</dbReference>
<evidence type="ECO:0000256" key="5">
    <source>
        <dbReference type="ARBA" id="ARBA00023136"/>
    </source>
</evidence>
<dbReference type="Gene3D" id="1.20.1440.20">
    <property type="entry name" value="LemA-like domain"/>
    <property type="match status" value="1"/>
</dbReference>
<keyword evidence="3" id="KW-0812">Transmembrane</keyword>
<dbReference type="InterPro" id="IPR007156">
    <property type="entry name" value="MamQ_LemA"/>
</dbReference>
<dbReference type="EMBL" id="JMQM01000001">
    <property type="protein sequence ID" value="KFB08993.1"/>
    <property type="molecule type" value="Genomic_DNA"/>
</dbReference>
<dbReference type="PATRIC" id="fig|472175.3.peg.6"/>
<organism evidence="6 7">
    <name type="scientific">Nitratireductor basaltis</name>
    <dbReference type="NCBI Taxonomy" id="472175"/>
    <lineage>
        <taxon>Bacteria</taxon>
        <taxon>Pseudomonadati</taxon>
        <taxon>Pseudomonadota</taxon>
        <taxon>Alphaproteobacteria</taxon>
        <taxon>Hyphomicrobiales</taxon>
        <taxon>Phyllobacteriaceae</taxon>
        <taxon>Nitratireductor</taxon>
    </lineage>
</organism>
<evidence type="ECO:0000313" key="6">
    <source>
        <dbReference type="EMBL" id="KFB08993.1"/>
    </source>
</evidence>
<dbReference type="InterPro" id="IPR023353">
    <property type="entry name" value="LemA-like_dom_sf"/>
</dbReference>
<evidence type="ECO:0000256" key="1">
    <source>
        <dbReference type="ARBA" id="ARBA00004167"/>
    </source>
</evidence>
<dbReference type="GO" id="GO:0016020">
    <property type="term" value="C:membrane"/>
    <property type="evidence" value="ECO:0007669"/>
    <property type="project" value="UniProtKB-SubCell"/>
</dbReference>
<dbReference type="Pfam" id="PF04011">
    <property type="entry name" value="LemA"/>
    <property type="match status" value="1"/>
</dbReference>
<proteinExistence type="inferred from homology"/>
<reference evidence="6 7" key="1">
    <citation type="submission" date="2014-05" db="EMBL/GenBank/DDBJ databases">
        <title>Draft Genome Sequence of Nitratireductor basaltis Strain UMTGB225, A Marine Bacterium Isolated from Green Barrel Tunicate.</title>
        <authorList>
            <person name="Gan H.Y."/>
        </authorList>
    </citation>
    <scope>NUCLEOTIDE SEQUENCE [LARGE SCALE GENOMIC DNA]</scope>
    <source>
        <strain evidence="6 7">UMTGB225</strain>
    </source>
</reference>
<name>A0A084U7Q7_9HYPH</name>
<dbReference type="PANTHER" id="PTHR34478:SF1">
    <property type="entry name" value="PROTEIN LEMA"/>
    <property type="match status" value="1"/>
</dbReference>
<keyword evidence="4" id="KW-1133">Transmembrane helix</keyword>
<evidence type="ECO:0000256" key="4">
    <source>
        <dbReference type="ARBA" id="ARBA00022989"/>
    </source>
</evidence>
<dbReference type="eggNOG" id="COG1704">
    <property type="taxonomic scope" value="Bacteria"/>
</dbReference>
<dbReference type="RefSeq" id="WP_051913614.1">
    <property type="nucleotide sequence ID" value="NZ_JMQM01000001.1"/>
</dbReference>
<dbReference type="STRING" id="472175.EL18_00007"/>
<keyword evidence="5" id="KW-0472">Membrane</keyword>
<dbReference type="OrthoDB" id="9804152at2"/>
<accession>A0A084U7Q7</accession>
<sequence>MIAIILTIAAVILILIYLQNRLAAARNAVATGYSGIDVQLKRRHDLVPALVDSVRGAMAQENRIFDQLLDARRTAMSARNDDIETVQRAEAELSVLLRAFVAYSEDTPEIGTAGNVRELQKQLEETEDQISAARRLYNSNVERYNTLLDAIPSNWVARAMRLDRATPFALAEAEAEAVRTMPRIDLPGSRS</sequence>
<comment type="similarity">
    <text evidence="2">Belongs to the LemA family.</text>
</comment>
<evidence type="ECO:0000313" key="7">
    <source>
        <dbReference type="Proteomes" id="UP000053675"/>
    </source>
</evidence>
<dbReference type="PANTHER" id="PTHR34478">
    <property type="entry name" value="PROTEIN LEMA"/>
    <property type="match status" value="1"/>
</dbReference>
<evidence type="ECO:0000256" key="2">
    <source>
        <dbReference type="ARBA" id="ARBA00008854"/>
    </source>
</evidence>
<dbReference type="AlphaFoldDB" id="A0A084U7Q7"/>
<comment type="caution">
    <text evidence="6">The sequence shown here is derived from an EMBL/GenBank/DDBJ whole genome shotgun (WGS) entry which is preliminary data.</text>
</comment>
<protein>
    <submittedName>
        <fullName evidence="6">Lema family protein</fullName>
    </submittedName>
</protein>
<comment type="subcellular location">
    <subcellularLocation>
        <location evidence="1">Membrane</location>
        <topology evidence="1">Single-pass membrane protein</topology>
    </subcellularLocation>
</comment>
<dbReference type="SUPFAM" id="SSF140478">
    <property type="entry name" value="LemA-like"/>
    <property type="match status" value="1"/>
</dbReference>